<dbReference type="PATRIC" id="fig|1473.5.peg.3024"/>
<feature type="transmembrane region" description="Helical" evidence="6">
    <location>
        <begin position="128"/>
        <end position="149"/>
    </location>
</feature>
<dbReference type="GO" id="GO:0005295">
    <property type="term" value="F:neutral L-amino acid:sodium symporter activity"/>
    <property type="evidence" value="ECO:0007669"/>
    <property type="project" value="TreeGrafter"/>
</dbReference>
<dbReference type="GO" id="GO:0005886">
    <property type="term" value="C:plasma membrane"/>
    <property type="evidence" value="ECO:0007669"/>
    <property type="project" value="TreeGrafter"/>
</dbReference>
<dbReference type="InterPro" id="IPR036458">
    <property type="entry name" value="Na:dicarbo_symporter_sf"/>
</dbReference>
<dbReference type="GeneID" id="66869918"/>
<dbReference type="SUPFAM" id="SSF118215">
    <property type="entry name" value="Proton glutamate symport protein"/>
    <property type="match status" value="1"/>
</dbReference>
<dbReference type="PANTHER" id="PTHR42865:SF8">
    <property type="entry name" value="SERINE_THREONINE TRANSPORTER SSTT"/>
    <property type="match status" value="1"/>
</dbReference>
<feature type="transmembrane region" description="Helical" evidence="6">
    <location>
        <begin position="237"/>
        <end position="257"/>
    </location>
</feature>
<feature type="transmembrane region" description="Helical" evidence="6">
    <location>
        <begin position="38"/>
        <end position="57"/>
    </location>
</feature>
<feature type="transmembrane region" description="Helical" evidence="6">
    <location>
        <begin position="69"/>
        <end position="90"/>
    </location>
</feature>
<name>A0A0L0QRK5_VIRPA</name>
<evidence type="ECO:0000256" key="6">
    <source>
        <dbReference type="SAM" id="Phobius"/>
    </source>
</evidence>
<feature type="transmembrane region" description="Helical" evidence="6">
    <location>
        <begin position="7"/>
        <end position="32"/>
    </location>
</feature>
<keyword evidence="5 6" id="KW-0472">Membrane</keyword>
<dbReference type="GO" id="GO:0032329">
    <property type="term" value="P:serine transport"/>
    <property type="evidence" value="ECO:0007669"/>
    <property type="project" value="TreeGrafter"/>
</dbReference>
<dbReference type="InterPro" id="IPR001991">
    <property type="entry name" value="Na-dicarboxylate_symporter"/>
</dbReference>
<dbReference type="RefSeq" id="WP_050353421.1">
    <property type="nucleotide sequence ID" value="NZ_BOSN01000013.1"/>
</dbReference>
<feature type="transmembrane region" description="Helical" evidence="6">
    <location>
        <begin position="277"/>
        <end position="299"/>
    </location>
</feature>
<evidence type="ECO:0000256" key="1">
    <source>
        <dbReference type="ARBA" id="ARBA00004141"/>
    </source>
</evidence>
<dbReference type="PRINTS" id="PR00173">
    <property type="entry name" value="EDTRNSPORT"/>
</dbReference>
<feature type="transmembrane region" description="Helical" evidence="6">
    <location>
        <begin position="306"/>
        <end position="326"/>
    </location>
</feature>
<reference evidence="8" key="1">
    <citation type="submission" date="2015-07" db="EMBL/GenBank/DDBJ databases">
        <title>Fjat-10053 dsm26.</title>
        <authorList>
            <person name="Liu B."/>
            <person name="Wang J."/>
            <person name="Zhu Y."/>
            <person name="Liu G."/>
            <person name="Chen Q."/>
            <person name="Chen Z."/>
            <person name="Lan J."/>
            <person name="Che J."/>
            <person name="Ge C."/>
            <person name="Shi H."/>
            <person name="Pan Z."/>
            <person name="Liu X."/>
        </authorList>
    </citation>
    <scope>NUCLEOTIDE SEQUENCE [LARGE SCALE GENOMIC DNA]</scope>
    <source>
        <strain evidence="8">DSM 26</strain>
    </source>
</reference>
<dbReference type="PANTHER" id="PTHR42865">
    <property type="entry name" value="PROTON/GLUTAMATE-ASPARTATE SYMPORTER"/>
    <property type="match status" value="1"/>
</dbReference>
<dbReference type="Pfam" id="PF00375">
    <property type="entry name" value="SDF"/>
    <property type="match status" value="1"/>
</dbReference>
<organism evidence="7 8">
    <name type="scientific">Virgibacillus pantothenticus</name>
    <dbReference type="NCBI Taxonomy" id="1473"/>
    <lineage>
        <taxon>Bacteria</taxon>
        <taxon>Bacillati</taxon>
        <taxon>Bacillota</taxon>
        <taxon>Bacilli</taxon>
        <taxon>Bacillales</taxon>
        <taxon>Bacillaceae</taxon>
        <taxon>Virgibacillus</taxon>
    </lineage>
</organism>
<feature type="transmembrane region" description="Helical" evidence="6">
    <location>
        <begin position="170"/>
        <end position="189"/>
    </location>
</feature>
<protein>
    <submittedName>
        <fullName evidence="7">Sodium:proton antiporter</fullName>
    </submittedName>
</protein>
<evidence type="ECO:0000256" key="5">
    <source>
        <dbReference type="ARBA" id="ARBA00023136"/>
    </source>
</evidence>
<proteinExistence type="predicted"/>
<evidence type="ECO:0000256" key="4">
    <source>
        <dbReference type="ARBA" id="ARBA00022989"/>
    </source>
</evidence>
<evidence type="ECO:0000313" key="8">
    <source>
        <dbReference type="Proteomes" id="UP000036780"/>
    </source>
</evidence>
<feature type="transmembrane region" description="Helical" evidence="6">
    <location>
        <begin position="195"/>
        <end position="216"/>
    </location>
</feature>
<evidence type="ECO:0000256" key="3">
    <source>
        <dbReference type="ARBA" id="ARBA00022692"/>
    </source>
</evidence>
<accession>A0A0L0QRK5</accession>
<dbReference type="EMBL" id="LGTO01000007">
    <property type="protein sequence ID" value="KNE20833.1"/>
    <property type="molecule type" value="Genomic_DNA"/>
</dbReference>
<dbReference type="OrthoDB" id="9768885at2"/>
<evidence type="ECO:0000313" key="7">
    <source>
        <dbReference type="EMBL" id="KNE20833.1"/>
    </source>
</evidence>
<sequence length="397" mass="41893">MKGFGLLLRIIIAIGLGIAFGSFVNDWFIRLFATFNDLFGNFLGFIIPLIILGFIIPGIGSMGKGAGKLLGLTAIIAYSSTIIAGIIAFLSAKMIYPNLLNQQSLQSFSDPTKSLSSGFIQIEMPPPMGVMTALLLAFVLGLGIAAIKGDSLYKLSLDFRDIIHLVIEKVIIPLLPFHIFGIFANMTSAGQVSTILAVFAKVFVMIIILHLLYLFVQYTVAGGLSKQNPLSMLKTMAPAYFTALGTQSSAATIPVTLEHAKRLKVRENIADFTVPLLANIHLSGSTITLVSCALAVLFLQGDAATLGTIFPFILMLGVTMIAAPGVPGGAVMAAIGLLESMLGFDSTMVSLMIALYLAQDSLGTACNVTGDGAITAITDSLSRKGKSFNGDAEVAQS</sequence>
<keyword evidence="3 6" id="KW-0812">Transmembrane</keyword>
<dbReference type="AlphaFoldDB" id="A0A0L0QRK5"/>
<dbReference type="Gene3D" id="1.10.3860.10">
    <property type="entry name" value="Sodium:dicarboxylate symporter"/>
    <property type="match status" value="1"/>
</dbReference>
<comment type="caution">
    <text evidence="7">The sequence shown here is derived from an EMBL/GenBank/DDBJ whole genome shotgun (WGS) entry which is preliminary data.</text>
</comment>
<keyword evidence="8" id="KW-1185">Reference proteome</keyword>
<evidence type="ECO:0000256" key="2">
    <source>
        <dbReference type="ARBA" id="ARBA00022448"/>
    </source>
</evidence>
<comment type="subcellular location">
    <subcellularLocation>
        <location evidence="1">Membrane</location>
        <topology evidence="1">Multi-pass membrane protein</topology>
    </subcellularLocation>
</comment>
<gene>
    <name evidence="7" type="ORF">AFK71_21190</name>
</gene>
<keyword evidence="2" id="KW-0813">Transport</keyword>
<keyword evidence="4 6" id="KW-1133">Transmembrane helix</keyword>
<dbReference type="Proteomes" id="UP000036780">
    <property type="component" value="Unassembled WGS sequence"/>
</dbReference>